<feature type="domain" description="Sacsin/Nov" evidence="2">
    <location>
        <begin position="188"/>
        <end position="285"/>
    </location>
</feature>
<dbReference type="AlphaFoldDB" id="A0AAE0VR55"/>
<keyword evidence="4" id="KW-1185">Reference proteome</keyword>
<comment type="caution">
    <text evidence="3">The sequence shown here is derived from an EMBL/GenBank/DDBJ whole genome shotgun (WGS) entry which is preliminary data.</text>
</comment>
<reference evidence="3" key="1">
    <citation type="journal article" date="2021" name="Genome Biol. Evol.">
        <title>A High-Quality Reference Genome for a Parasitic Bivalve with Doubly Uniparental Inheritance (Bivalvia: Unionida).</title>
        <authorList>
            <person name="Smith C.H."/>
        </authorList>
    </citation>
    <scope>NUCLEOTIDE SEQUENCE</scope>
    <source>
        <strain evidence="3">CHS0354</strain>
    </source>
</reference>
<evidence type="ECO:0000313" key="3">
    <source>
        <dbReference type="EMBL" id="KAK3586157.1"/>
    </source>
</evidence>
<evidence type="ECO:0000313" key="4">
    <source>
        <dbReference type="Proteomes" id="UP001195483"/>
    </source>
</evidence>
<dbReference type="Proteomes" id="UP001195483">
    <property type="component" value="Unassembled WGS sequence"/>
</dbReference>
<dbReference type="EMBL" id="JAEAOA010000877">
    <property type="protein sequence ID" value="KAK3586157.1"/>
    <property type="molecule type" value="Genomic_DNA"/>
</dbReference>
<dbReference type="NCBIfam" id="NF047352">
    <property type="entry name" value="P_loop_sacsin"/>
    <property type="match status" value="1"/>
</dbReference>
<evidence type="ECO:0000256" key="1">
    <source>
        <dbReference type="SAM" id="MobiDB-lite"/>
    </source>
</evidence>
<feature type="compositionally biased region" description="Acidic residues" evidence="1">
    <location>
        <begin position="25"/>
        <end position="45"/>
    </location>
</feature>
<organism evidence="3 4">
    <name type="scientific">Potamilus streckersoni</name>
    <dbReference type="NCBI Taxonomy" id="2493646"/>
    <lineage>
        <taxon>Eukaryota</taxon>
        <taxon>Metazoa</taxon>
        <taxon>Spiralia</taxon>
        <taxon>Lophotrochozoa</taxon>
        <taxon>Mollusca</taxon>
        <taxon>Bivalvia</taxon>
        <taxon>Autobranchia</taxon>
        <taxon>Heteroconchia</taxon>
        <taxon>Palaeoheterodonta</taxon>
        <taxon>Unionida</taxon>
        <taxon>Unionoidea</taxon>
        <taxon>Unionidae</taxon>
        <taxon>Ambleminae</taxon>
        <taxon>Lampsilini</taxon>
        <taxon>Potamilus</taxon>
    </lineage>
</organism>
<feature type="region of interest" description="Disordered" evidence="1">
    <location>
        <begin position="1"/>
        <end position="55"/>
    </location>
</feature>
<name>A0AAE0VR55_9BIVA</name>
<reference evidence="3" key="2">
    <citation type="journal article" date="2021" name="Genome Biol. Evol.">
        <title>Developing a high-quality reference genome for a parasitic bivalve with doubly uniparental inheritance (Bivalvia: Unionida).</title>
        <authorList>
            <person name="Smith C.H."/>
        </authorList>
    </citation>
    <scope>NUCLEOTIDE SEQUENCE</scope>
    <source>
        <strain evidence="3">CHS0354</strain>
        <tissue evidence="3">Mantle</tissue>
    </source>
</reference>
<reference evidence="3" key="3">
    <citation type="submission" date="2023-05" db="EMBL/GenBank/DDBJ databases">
        <authorList>
            <person name="Smith C.H."/>
        </authorList>
    </citation>
    <scope>NUCLEOTIDE SEQUENCE</scope>
    <source>
        <strain evidence="3">CHS0354</strain>
        <tissue evidence="3">Mantle</tissue>
    </source>
</reference>
<dbReference type="GO" id="GO:0030544">
    <property type="term" value="F:Hsp70 protein binding"/>
    <property type="evidence" value="ECO:0007669"/>
    <property type="project" value="TreeGrafter"/>
</dbReference>
<dbReference type="InterPro" id="IPR036890">
    <property type="entry name" value="HATPase_C_sf"/>
</dbReference>
<dbReference type="InterPro" id="IPR058210">
    <property type="entry name" value="SACS/Nov_dom"/>
</dbReference>
<dbReference type="PANTHER" id="PTHR15600:SF42">
    <property type="entry name" value="SACSIN"/>
    <property type="match status" value="1"/>
</dbReference>
<evidence type="ECO:0000259" key="2">
    <source>
        <dbReference type="Pfam" id="PF25794"/>
    </source>
</evidence>
<protein>
    <recommendedName>
        <fullName evidence="2">Sacsin/Nov domain-containing protein</fullName>
    </recommendedName>
</protein>
<gene>
    <name evidence="3" type="ORF">CHS0354_014232</name>
</gene>
<proteinExistence type="predicted"/>
<dbReference type="PANTHER" id="PTHR15600">
    <property type="entry name" value="SACSIN"/>
    <property type="match status" value="1"/>
</dbReference>
<sequence length="421" mass="47170">MEDYKKVGQSGKRPSQADAPVGETDVIEEMEESTDGSDDSSDENGSDPVTKSGMIRPSLIQDLKNILSEYPDDGQIIKELLQNAEDAGATKVKMLLSGKHCNQELSAQRPYKKFFKGPGLCVYNDAEFTEKDWEGIRMLNSSVKEKDPIKVGRFGLGFKSVYHLTNRPSCVSSASCQAILQSAIEHNDYPCIISGDQLLLLNPHETEDQVCSIIKLCDMKKSTRADCLEALNNMFGFSSRVIKQKYYKGTLFWFPLRDTPTVLSNTTYTADKVLDLFKSFQTEAHIKVEMDPDSEVRKTKFIQKVKELNGGYSERHLASCRHVCVSIKKAEKDKEPKTTKVDWTVVDFYKGGEMSDTLKRLASDRSLSYCPYVGVAMCESFSDGFQMGGHIFCFMPLPQETKSLTGLPVHVNGLFALSRNR</sequence>
<dbReference type="Pfam" id="PF25794">
    <property type="entry name" value="SACS"/>
    <property type="match status" value="2"/>
</dbReference>
<dbReference type="SUPFAM" id="SSF55874">
    <property type="entry name" value="ATPase domain of HSP90 chaperone/DNA topoisomerase II/histidine kinase"/>
    <property type="match status" value="1"/>
</dbReference>
<feature type="domain" description="Sacsin/Nov" evidence="2">
    <location>
        <begin position="58"/>
        <end position="174"/>
    </location>
</feature>
<accession>A0AAE0VR55</accession>
<dbReference type="InterPro" id="IPR052972">
    <property type="entry name" value="Sacsin_chaperone_reg"/>
</dbReference>